<evidence type="ECO:0000313" key="22">
    <source>
        <dbReference type="EMBL" id="NXG70597.1"/>
    </source>
</evidence>
<dbReference type="CDD" id="cd18791">
    <property type="entry name" value="SF2_C_RHA"/>
    <property type="match status" value="1"/>
</dbReference>
<evidence type="ECO:0000256" key="1">
    <source>
        <dbReference type="ARBA" id="ARBA00004123"/>
    </source>
</evidence>
<dbReference type="Pfam" id="PF00270">
    <property type="entry name" value="DEAD"/>
    <property type="match status" value="1"/>
</dbReference>
<dbReference type="InterPro" id="IPR014001">
    <property type="entry name" value="Helicase_ATP-bd"/>
</dbReference>
<feature type="domain" description="Helicase ATP-binding" evidence="20">
    <location>
        <begin position="2"/>
        <end position="168"/>
    </location>
</feature>
<keyword evidence="13" id="KW-0943">RNA-mediated gene silencing</keyword>
<evidence type="ECO:0000256" key="3">
    <source>
        <dbReference type="ARBA" id="ARBA00008792"/>
    </source>
</evidence>
<evidence type="ECO:0000256" key="4">
    <source>
        <dbReference type="ARBA" id="ARBA00012552"/>
    </source>
</evidence>
<gene>
    <name evidence="22" type="primary">Tdrd9</name>
    <name evidence="22" type="ORF">BARMAR_R13722</name>
</gene>
<evidence type="ECO:0000259" key="20">
    <source>
        <dbReference type="PROSITE" id="PS51192"/>
    </source>
</evidence>
<dbReference type="SMART" id="SM00487">
    <property type="entry name" value="DEXDc"/>
    <property type="match status" value="1"/>
</dbReference>
<dbReference type="AlphaFoldDB" id="A0A7K9E1N6"/>
<dbReference type="GO" id="GO:0005634">
    <property type="term" value="C:nucleus"/>
    <property type="evidence" value="ECO:0007669"/>
    <property type="project" value="UniProtKB-SubCell"/>
</dbReference>
<dbReference type="GO" id="GO:0030154">
    <property type="term" value="P:cell differentiation"/>
    <property type="evidence" value="ECO:0007669"/>
    <property type="project" value="UniProtKB-KW"/>
</dbReference>
<dbReference type="InterPro" id="IPR001650">
    <property type="entry name" value="Helicase_C-like"/>
</dbReference>
<keyword evidence="14" id="KW-0539">Nucleus</keyword>
<evidence type="ECO:0000256" key="10">
    <source>
        <dbReference type="ARBA" id="ARBA00022806"/>
    </source>
</evidence>
<dbReference type="Gene3D" id="2.40.50.90">
    <property type="match status" value="1"/>
</dbReference>
<evidence type="ECO:0000256" key="12">
    <source>
        <dbReference type="ARBA" id="ARBA00022871"/>
    </source>
</evidence>
<evidence type="ECO:0000256" key="7">
    <source>
        <dbReference type="ARBA" id="ARBA00022741"/>
    </source>
</evidence>
<keyword evidence="5" id="KW-0217">Developmental protein</keyword>
<evidence type="ECO:0000256" key="5">
    <source>
        <dbReference type="ARBA" id="ARBA00022473"/>
    </source>
</evidence>
<dbReference type="GO" id="GO:0031047">
    <property type="term" value="P:regulatory ncRNA-mediated gene silencing"/>
    <property type="evidence" value="ECO:0007669"/>
    <property type="project" value="UniProtKB-KW"/>
</dbReference>
<comment type="caution">
    <text evidence="22">The sequence shown here is derived from an EMBL/GenBank/DDBJ whole genome shotgun (WGS) entry which is preliminary data.</text>
</comment>
<dbReference type="Proteomes" id="UP000578343">
    <property type="component" value="Unassembled WGS sequence"/>
</dbReference>
<dbReference type="Gene3D" id="1.20.120.1080">
    <property type="match status" value="1"/>
</dbReference>
<evidence type="ECO:0000256" key="14">
    <source>
        <dbReference type="ARBA" id="ARBA00023242"/>
    </source>
</evidence>
<keyword evidence="8" id="KW-0221">Differentiation</keyword>
<comment type="similarity">
    <text evidence="3">Belongs to the DEAD box helicase family. DEAH subfamily.</text>
</comment>
<evidence type="ECO:0000256" key="11">
    <source>
        <dbReference type="ARBA" id="ARBA00022840"/>
    </source>
</evidence>
<dbReference type="PROSITE" id="PS50304">
    <property type="entry name" value="TUDOR"/>
    <property type="match status" value="1"/>
</dbReference>
<dbReference type="GO" id="GO:0007283">
    <property type="term" value="P:spermatogenesis"/>
    <property type="evidence" value="ECO:0007669"/>
    <property type="project" value="UniProtKB-KW"/>
</dbReference>
<dbReference type="SMART" id="SM00490">
    <property type="entry name" value="HELICc"/>
    <property type="match status" value="1"/>
</dbReference>
<dbReference type="OrthoDB" id="66977at2759"/>
<reference evidence="22 23" key="1">
    <citation type="submission" date="2019-09" db="EMBL/GenBank/DDBJ databases">
        <title>Bird 10,000 Genomes (B10K) Project - Family phase.</title>
        <authorList>
            <person name="Zhang G."/>
        </authorList>
    </citation>
    <scope>NUCLEOTIDE SEQUENCE [LARGE SCALE GENOMIC DNA]</scope>
    <source>
        <strain evidence="22">B10K-DU-001-21</strain>
        <tissue evidence="22">Muscle</tissue>
    </source>
</reference>
<keyword evidence="23" id="KW-1185">Reference proteome</keyword>
<dbReference type="PROSITE" id="PS51192">
    <property type="entry name" value="HELICASE_ATP_BIND_1"/>
    <property type="match status" value="1"/>
</dbReference>
<evidence type="ECO:0000256" key="17">
    <source>
        <dbReference type="ARBA" id="ARBA00074173"/>
    </source>
</evidence>
<dbReference type="SMART" id="SM00847">
    <property type="entry name" value="HA2"/>
    <property type="match status" value="1"/>
</dbReference>
<comment type="catalytic activity">
    <reaction evidence="16">
        <text>ATP + H2O = ADP + phosphate + H(+)</text>
        <dbReference type="Rhea" id="RHEA:13065"/>
        <dbReference type="ChEBI" id="CHEBI:15377"/>
        <dbReference type="ChEBI" id="CHEBI:15378"/>
        <dbReference type="ChEBI" id="CHEBI:30616"/>
        <dbReference type="ChEBI" id="CHEBI:43474"/>
        <dbReference type="ChEBI" id="CHEBI:456216"/>
        <dbReference type="EC" id="3.6.4.13"/>
    </reaction>
</comment>
<dbReference type="GO" id="GO:0016787">
    <property type="term" value="F:hydrolase activity"/>
    <property type="evidence" value="ECO:0007669"/>
    <property type="project" value="UniProtKB-KW"/>
</dbReference>
<dbReference type="CDD" id="cd20431">
    <property type="entry name" value="Tudor_TDRD9"/>
    <property type="match status" value="1"/>
</dbReference>
<dbReference type="PANTHER" id="PTHR18934:SF113">
    <property type="entry name" value="ATP-DEPENDENT RNA HELICASE TDRD9"/>
    <property type="match status" value="1"/>
</dbReference>
<sequence>ILSLIERNSVMIIQGATGSGKSTQIPQYILDYCIQRSIYCNIAVTQPRKIGAISLARWISKERSWTLGGLVGYQVSLENISTKETRLLYMTTGVLLQKIVCSKSLAEFTHIFIDEVHERTDEMDFLLLVVRKLLRTNSQSVKVILMSASINCKEFADYFALPVHNDLNPACIFKVEGKPYSIKEYYLDDLKNVVHFKLPSQNIEEPVIIREMYDVAVSLILSFDELEMKSNRTNLSVTSDRGSVLVFLPGLNEISYMHSRLSNTFNKRWQVYPLHSCVTLEEQSNVFLPTVPGYRKVILSTNITESSVTVPDVKYVIDFCLTRTLVCDEQTSYQSLRLCWASKINCHQRKGRAGRSSEGYCYRLVHKDFWTDFIPEKSIPEILRCPLGTTVLKIKMLDMGGPKDLLATALSPPSVGDIERTILQLKELGALTSGVQKEENPHDGELTFLGRVLAQLPLHLHLGKLIVLGHVFGCLEECLIIAAALSLRNIFTVPFKQHVDGYRNKLIFAGNSKSDCIAIVNAFKAWQACRQKGELRHPKEELEWGRLNYIHIKKIREVAELFYNLKRRVKAFNMCVNEQPSAVDQECVYRQRFILQVVIAGAFYPNYFTFGKCDEEIAMRDLAGKDPKTTVMLKNIPPYGYLYHKQLQSLFRQCGQVKSIAYDGSKAFVEFSHNPLENFKILPAVYLSVKMSQLKIPLELNVHYLEDIGRQLQDVTGGGVKSLRVNVDCQKQTVEPVEVSFGTLQRTEMITNHLQPIKITEIVEVGHFWGYRIDEKNRTVLQALTAEINHQNLVDLSVSPHPELVCLAPFSYLENRGYYRARILYIHGDFAEVFFVDYGNRSKVPLKNLKQIPSCLQELPFQALEFKICQMRPSAKSLVCGERWSYSASQRFASLVDGYTLLVKVYSVVHNVLHVDVFCYIKCRELVNIRDVLIEECYAEPAVESYESQQNHDLLKGLFLDQVTKEEKMPASSREKEKHFIERLLNWFSDKKSDVPTHKVTVFGPMTPYEVKCYGMTRVSQFRKAFIQKESINSIVIADAPEDPFQQLLVAASVSVNATGSTVILDQTSLMPSIPGLLALLSMLFAPAIELRVDKRGKNFIGVLCGLGWSQACEAPLLPENDMELTFDVHFGVEDISEINILRTAINKLLCECAACSGQARMTQLQEDIRQKLLCLICKSKPRDRVAPTWYEKPFAWNQVDPQRIIHQCEKQHERGNGLYQLHKLVVLNV</sequence>
<comment type="subcellular location">
    <subcellularLocation>
        <location evidence="2">Cytoplasm</location>
    </subcellularLocation>
    <subcellularLocation>
        <location evidence="1">Nucleus</location>
    </subcellularLocation>
</comment>
<dbReference type="InterPro" id="IPR035437">
    <property type="entry name" value="SNase_OB-fold_sf"/>
</dbReference>
<dbReference type="GO" id="GO:0003723">
    <property type="term" value="F:RNA binding"/>
    <property type="evidence" value="ECO:0007669"/>
    <property type="project" value="TreeGrafter"/>
</dbReference>
<dbReference type="EC" id="3.6.4.13" evidence="4"/>
<dbReference type="Pfam" id="PF21010">
    <property type="entry name" value="HA2_C"/>
    <property type="match status" value="1"/>
</dbReference>
<dbReference type="Pfam" id="PF00567">
    <property type="entry name" value="TUDOR"/>
    <property type="match status" value="1"/>
</dbReference>
<keyword evidence="11" id="KW-0067">ATP-binding</keyword>
<evidence type="ECO:0000256" key="15">
    <source>
        <dbReference type="ARBA" id="ARBA00023254"/>
    </source>
</evidence>
<feature type="domain" description="Tudor" evidence="19">
    <location>
        <begin position="799"/>
        <end position="859"/>
    </location>
</feature>
<keyword evidence="9" id="KW-0378">Hydrolase</keyword>
<dbReference type="GO" id="GO:0051321">
    <property type="term" value="P:meiotic cell cycle"/>
    <property type="evidence" value="ECO:0007669"/>
    <property type="project" value="UniProtKB-KW"/>
</dbReference>
<dbReference type="InterPro" id="IPR007502">
    <property type="entry name" value="Helicase-assoc_dom"/>
</dbReference>
<dbReference type="FunFam" id="3.40.50.300:FF:001113">
    <property type="entry name" value="ATP-dependent RNA helicase TDRD9"/>
    <property type="match status" value="1"/>
</dbReference>
<keyword evidence="15" id="KW-0469">Meiosis</keyword>
<dbReference type="InterPro" id="IPR011545">
    <property type="entry name" value="DEAD/DEAH_box_helicase_dom"/>
</dbReference>
<name>A0A7K9E1N6_BARMA</name>
<dbReference type="GO" id="GO:0003724">
    <property type="term" value="F:RNA helicase activity"/>
    <property type="evidence" value="ECO:0007669"/>
    <property type="project" value="UniProtKB-EC"/>
</dbReference>
<keyword evidence="7" id="KW-0547">Nucleotide-binding</keyword>
<dbReference type="FunFam" id="3.40.50.300:FF:000946">
    <property type="entry name" value="putative ATP-dependent RNA helicase TDRD9"/>
    <property type="match status" value="1"/>
</dbReference>
<dbReference type="FunFam" id="2.40.50.90:FF:000016">
    <property type="entry name" value="Tudor domain containing 9"/>
    <property type="match status" value="1"/>
</dbReference>
<dbReference type="InterPro" id="IPR002999">
    <property type="entry name" value="Tudor"/>
</dbReference>
<dbReference type="GO" id="GO:0005524">
    <property type="term" value="F:ATP binding"/>
    <property type="evidence" value="ECO:0007669"/>
    <property type="project" value="UniProtKB-KW"/>
</dbReference>
<organism evidence="22 23">
    <name type="scientific">Baryphthengus martii</name>
    <name type="common">Rufous motmot</name>
    <dbReference type="NCBI Taxonomy" id="176943"/>
    <lineage>
        <taxon>Eukaryota</taxon>
        <taxon>Metazoa</taxon>
        <taxon>Chordata</taxon>
        <taxon>Craniata</taxon>
        <taxon>Vertebrata</taxon>
        <taxon>Euteleostomi</taxon>
        <taxon>Archelosauria</taxon>
        <taxon>Archosauria</taxon>
        <taxon>Dinosauria</taxon>
        <taxon>Saurischia</taxon>
        <taxon>Theropoda</taxon>
        <taxon>Coelurosauria</taxon>
        <taxon>Aves</taxon>
        <taxon>Neognathae</taxon>
        <taxon>Neoaves</taxon>
        <taxon>Telluraves</taxon>
        <taxon>Coraciimorphae</taxon>
        <taxon>Coraciiformes</taxon>
        <taxon>Momotidae</taxon>
        <taxon>Baryphthengus</taxon>
    </lineage>
</organism>
<accession>A0A7K9E1N6</accession>
<dbReference type="FunFam" id="2.30.30.140:FF:000073">
    <property type="entry name" value="ATP-dependent RNA helicase TDRD9"/>
    <property type="match status" value="1"/>
</dbReference>
<protein>
    <recommendedName>
        <fullName evidence="17">ATP-dependent RNA helicase TDRD9</fullName>
        <ecNumber evidence="4">3.6.4.13</ecNumber>
    </recommendedName>
    <alternativeName>
        <fullName evidence="18">Tudor domain-containing protein 9</fullName>
    </alternativeName>
</protein>
<keyword evidence="6" id="KW-0963">Cytoplasm</keyword>
<evidence type="ECO:0000256" key="2">
    <source>
        <dbReference type="ARBA" id="ARBA00004496"/>
    </source>
</evidence>
<evidence type="ECO:0000256" key="9">
    <source>
        <dbReference type="ARBA" id="ARBA00022801"/>
    </source>
</evidence>
<feature type="non-terminal residue" evidence="22">
    <location>
        <position position="1"/>
    </location>
</feature>
<dbReference type="InterPro" id="IPR027417">
    <property type="entry name" value="P-loop_NTPase"/>
</dbReference>
<dbReference type="GO" id="GO:0005737">
    <property type="term" value="C:cytoplasm"/>
    <property type="evidence" value="ECO:0007669"/>
    <property type="project" value="UniProtKB-SubCell"/>
</dbReference>
<dbReference type="SUPFAM" id="SSF52540">
    <property type="entry name" value="P-loop containing nucleoside triphosphate hydrolases"/>
    <property type="match status" value="1"/>
</dbReference>
<dbReference type="FunFam" id="1.20.120.1080:FF:000081">
    <property type="entry name" value="Tudor domain containing 9"/>
    <property type="match status" value="1"/>
</dbReference>
<evidence type="ECO:0000256" key="8">
    <source>
        <dbReference type="ARBA" id="ARBA00022782"/>
    </source>
</evidence>
<evidence type="ECO:0000259" key="19">
    <source>
        <dbReference type="PROSITE" id="PS50304"/>
    </source>
</evidence>
<evidence type="ECO:0000256" key="6">
    <source>
        <dbReference type="ARBA" id="ARBA00022490"/>
    </source>
</evidence>
<evidence type="ECO:0000256" key="18">
    <source>
        <dbReference type="ARBA" id="ARBA00081664"/>
    </source>
</evidence>
<proteinExistence type="inferred from homology"/>
<dbReference type="SMART" id="SM00333">
    <property type="entry name" value="TUDOR"/>
    <property type="match status" value="1"/>
</dbReference>
<keyword evidence="10 22" id="KW-0347">Helicase</keyword>
<keyword evidence="12" id="KW-0744">Spermatogenesis</keyword>
<feature type="domain" description="Helicase C-terminal" evidence="21">
    <location>
        <begin position="230"/>
        <end position="398"/>
    </location>
</feature>
<dbReference type="InterPro" id="IPR047384">
    <property type="entry name" value="Tudor_TDRD9"/>
</dbReference>
<dbReference type="PROSITE" id="PS51194">
    <property type="entry name" value="HELICASE_CTER"/>
    <property type="match status" value="1"/>
</dbReference>
<dbReference type="EMBL" id="VWZK01004727">
    <property type="protein sequence ID" value="NXG70597.1"/>
    <property type="molecule type" value="Genomic_DNA"/>
</dbReference>
<evidence type="ECO:0000256" key="13">
    <source>
        <dbReference type="ARBA" id="ARBA00023158"/>
    </source>
</evidence>
<feature type="non-terminal residue" evidence="22">
    <location>
        <position position="1230"/>
    </location>
</feature>
<dbReference type="Gene3D" id="3.40.50.300">
    <property type="entry name" value="P-loop containing nucleotide triphosphate hydrolases"/>
    <property type="match status" value="2"/>
</dbReference>
<dbReference type="Gene3D" id="2.30.30.140">
    <property type="match status" value="1"/>
</dbReference>
<evidence type="ECO:0000259" key="21">
    <source>
        <dbReference type="PROSITE" id="PS51194"/>
    </source>
</evidence>
<dbReference type="Pfam" id="PF00271">
    <property type="entry name" value="Helicase_C"/>
    <property type="match status" value="1"/>
</dbReference>
<evidence type="ECO:0000256" key="16">
    <source>
        <dbReference type="ARBA" id="ARBA00047984"/>
    </source>
</evidence>
<dbReference type="PANTHER" id="PTHR18934">
    <property type="entry name" value="ATP-DEPENDENT RNA HELICASE"/>
    <property type="match status" value="1"/>
</dbReference>
<evidence type="ECO:0000313" key="23">
    <source>
        <dbReference type="Proteomes" id="UP000578343"/>
    </source>
</evidence>
<dbReference type="SUPFAM" id="SSF63748">
    <property type="entry name" value="Tudor/PWWP/MBT"/>
    <property type="match status" value="1"/>
</dbReference>